<dbReference type="KEGG" id="ccun:CCUN_0161"/>
<name>A0A1W6BUQ4_9BACT</name>
<evidence type="ECO:0000313" key="8">
    <source>
        <dbReference type="Proteomes" id="UP000192902"/>
    </source>
</evidence>
<comment type="subcellular location">
    <subcellularLocation>
        <location evidence="1">Membrane</location>
        <topology evidence="1">Multi-pass membrane protein</topology>
    </subcellularLocation>
</comment>
<evidence type="ECO:0000256" key="3">
    <source>
        <dbReference type="ARBA" id="ARBA00022989"/>
    </source>
</evidence>
<feature type="transmembrane region" description="Helical" evidence="6">
    <location>
        <begin position="6"/>
        <end position="23"/>
    </location>
</feature>
<proteinExistence type="predicted"/>
<feature type="transmembrane region" description="Helical" evidence="6">
    <location>
        <begin position="66"/>
        <end position="87"/>
    </location>
</feature>
<dbReference type="AlphaFoldDB" id="A0A1W6BUQ4"/>
<gene>
    <name evidence="7" type="ORF">CCUN_0161</name>
</gene>
<dbReference type="GO" id="GO:0009403">
    <property type="term" value="P:toxin biosynthetic process"/>
    <property type="evidence" value="ECO:0007669"/>
    <property type="project" value="InterPro"/>
</dbReference>
<organism evidence="7 8">
    <name type="scientific">Campylobacter cuniculorum DSM 23162 = LMG 24588</name>
    <dbReference type="NCBI Taxonomy" id="1121267"/>
    <lineage>
        <taxon>Bacteria</taxon>
        <taxon>Pseudomonadati</taxon>
        <taxon>Campylobacterota</taxon>
        <taxon>Epsilonproteobacteria</taxon>
        <taxon>Campylobacterales</taxon>
        <taxon>Campylobacteraceae</taxon>
        <taxon>Campylobacter</taxon>
    </lineage>
</organism>
<keyword evidence="5" id="KW-0175">Coiled coil</keyword>
<keyword evidence="3 6" id="KW-1133">Transmembrane helix</keyword>
<feature type="transmembrane region" description="Helical" evidence="6">
    <location>
        <begin position="108"/>
        <end position="129"/>
    </location>
</feature>
<evidence type="ECO:0000256" key="4">
    <source>
        <dbReference type="ARBA" id="ARBA00023136"/>
    </source>
</evidence>
<dbReference type="PANTHER" id="PTHR36926:SF1">
    <property type="entry name" value="COLICIN V PRODUCTION PROTEIN"/>
    <property type="match status" value="1"/>
</dbReference>
<evidence type="ECO:0000256" key="5">
    <source>
        <dbReference type="SAM" id="Coils"/>
    </source>
</evidence>
<dbReference type="InterPro" id="IPR052719">
    <property type="entry name" value="CvpA-like"/>
</dbReference>
<protein>
    <submittedName>
        <fullName evidence="7">Putative membrane protein, CvpA family</fullName>
    </submittedName>
</protein>
<evidence type="ECO:0000256" key="1">
    <source>
        <dbReference type="ARBA" id="ARBA00004141"/>
    </source>
</evidence>
<evidence type="ECO:0000313" key="7">
    <source>
        <dbReference type="EMBL" id="ARJ55820.1"/>
    </source>
</evidence>
<dbReference type="InterPro" id="IPR003825">
    <property type="entry name" value="Colicin-V_CvpA"/>
</dbReference>
<evidence type="ECO:0000256" key="2">
    <source>
        <dbReference type="ARBA" id="ARBA00022692"/>
    </source>
</evidence>
<dbReference type="OrthoDB" id="5334123at2"/>
<accession>A0A1W6BUQ4</accession>
<dbReference type="eggNOG" id="COG1286">
    <property type="taxonomic scope" value="Bacteria"/>
</dbReference>
<evidence type="ECO:0000256" key="6">
    <source>
        <dbReference type="SAM" id="Phobius"/>
    </source>
</evidence>
<dbReference type="PANTHER" id="PTHR36926">
    <property type="entry name" value="COLICIN V PRODUCTION PROTEIN"/>
    <property type="match status" value="1"/>
</dbReference>
<feature type="transmembrane region" description="Helical" evidence="6">
    <location>
        <begin position="30"/>
        <end position="46"/>
    </location>
</feature>
<dbReference type="Proteomes" id="UP000192902">
    <property type="component" value="Chromosome"/>
</dbReference>
<dbReference type="Pfam" id="PF02674">
    <property type="entry name" value="Colicin_V"/>
    <property type="match status" value="1"/>
</dbReference>
<reference evidence="7 8" key="1">
    <citation type="submission" date="2017-04" db="EMBL/GenBank/DDBJ databases">
        <title>Complete genome sequence of the Campylobacter cuniculorum type strain LMG24588.</title>
        <authorList>
            <person name="Miller W.G."/>
            <person name="Yee E."/>
            <person name="Revez J."/>
            <person name="Bono J.L."/>
            <person name="Rossi M."/>
        </authorList>
    </citation>
    <scope>NUCLEOTIDE SEQUENCE [LARGE SCALE GENOMIC DNA]</scope>
    <source>
        <strain evidence="7 8">LMG 24588</strain>
    </source>
</reference>
<keyword evidence="4 6" id="KW-0472">Membrane</keyword>
<sequence length="191" mass="21485">MNFYWFDVFILGFTLLLGLKGILNGLIKEAFGLLGIVGGVFIASKYSNQAALFIQDTFYKIQNESLASFVGFLALLILFWIFCLLFGNLLSKMVKLSGLGFLDRLGGFLFGGVKVFLIFAILVFCISRINFLNEKLENFAKDSYTLSLLKNAGSYIMNQPLAEKGLQNLHEEVKENLQELNSDLNHTQEEL</sequence>
<dbReference type="STRING" id="1121267.CCUN_0161"/>
<feature type="coiled-coil region" evidence="5">
    <location>
        <begin position="163"/>
        <end position="190"/>
    </location>
</feature>
<keyword evidence="2 6" id="KW-0812">Transmembrane</keyword>
<dbReference type="EMBL" id="CP020867">
    <property type="protein sequence ID" value="ARJ55820.1"/>
    <property type="molecule type" value="Genomic_DNA"/>
</dbReference>
<dbReference type="RefSeq" id="WP_027305116.1">
    <property type="nucleotide sequence ID" value="NZ_CP020867.1"/>
</dbReference>
<dbReference type="GO" id="GO:0016020">
    <property type="term" value="C:membrane"/>
    <property type="evidence" value="ECO:0007669"/>
    <property type="project" value="UniProtKB-SubCell"/>
</dbReference>